<evidence type="ECO:0000313" key="2">
    <source>
        <dbReference type="EMBL" id="NHE56339.1"/>
    </source>
</evidence>
<feature type="transmembrane region" description="Helical" evidence="1">
    <location>
        <begin position="54"/>
        <end position="71"/>
    </location>
</feature>
<evidence type="ECO:0000313" key="3">
    <source>
        <dbReference type="Proteomes" id="UP000649799"/>
    </source>
</evidence>
<organism evidence="2 3">
    <name type="scientific">Cyclobacterium plantarum</name>
    <dbReference type="NCBI Taxonomy" id="2716263"/>
    <lineage>
        <taxon>Bacteria</taxon>
        <taxon>Pseudomonadati</taxon>
        <taxon>Bacteroidota</taxon>
        <taxon>Cytophagia</taxon>
        <taxon>Cytophagales</taxon>
        <taxon>Cyclobacteriaceae</taxon>
        <taxon>Cyclobacterium</taxon>
    </lineage>
</organism>
<comment type="caution">
    <text evidence="2">The sequence shown here is derived from an EMBL/GenBank/DDBJ whole genome shotgun (WGS) entry which is preliminary data.</text>
</comment>
<reference evidence="2 3" key="1">
    <citation type="submission" date="2020-03" db="EMBL/GenBank/DDBJ databases">
        <title>Cyclobacterium plantarum sp. nov., a marine bacterium isolated from a coastal-marine wetland.</title>
        <authorList>
            <person name="Sanchez-Porro C."/>
            <person name="Ventosa A."/>
            <person name="Amoozegar M."/>
        </authorList>
    </citation>
    <scope>NUCLEOTIDE SEQUENCE [LARGE SCALE GENOMIC DNA]</scope>
    <source>
        <strain evidence="2 3">GBPx2</strain>
    </source>
</reference>
<keyword evidence="1" id="KW-1133">Transmembrane helix</keyword>
<name>A0ABX0H3E6_9BACT</name>
<dbReference type="Proteomes" id="UP000649799">
    <property type="component" value="Unassembled WGS sequence"/>
</dbReference>
<dbReference type="EMBL" id="JAANYN010000002">
    <property type="protein sequence ID" value="NHE56339.1"/>
    <property type="molecule type" value="Genomic_DNA"/>
</dbReference>
<proteinExistence type="predicted"/>
<keyword evidence="1" id="KW-0812">Transmembrane</keyword>
<sequence length="394" mass="44784">MKKRVSNMSDKELDDFLKKLSSSPEIPFIPEDWNKMEKMLDQKKVAQPLNGHKWILLGLLLLASLTFTVWMEATYRQIPASPENTLISSSSLLTQIDPNKNIEIKIKDLSFTSAAMSPAREEKVSGNNTAVSGNAPSYPAISDLNLTYVRLPLLAINLDPEAKNKVFEEFNRIWHKFPGLKIQTTAFGPLQGVSPDNLKNNIALAFQVSPDISAVRYTNFLPFGRSIGMSLEYFLSERWSISTGAMHSKKTYQQGPGYWEGYAAHQSLRGDCWILEVPVNIRYYPIMGAIDKWFISTGLSSYFMMKENYRLTYENYGGNPYSEELEITGNNQHVFGIWNIGFGYERRLSRKLAVQVEPYYRLPLVGIGEGNLDLKSTGIFFGIKYYPSNQKLKF</sequence>
<keyword evidence="1" id="KW-0472">Membrane</keyword>
<gene>
    <name evidence="2" type="ORF">G9Q97_05880</name>
</gene>
<dbReference type="RefSeq" id="WP_166144066.1">
    <property type="nucleotide sequence ID" value="NZ_JAANYN010000002.1"/>
</dbReference>
<accession>A0ABX0H3E6</accession>
<protein>
    <submittedName>
        <fullName evidence="2">PorT family protein</fullName>
    </submittedName>
</protein>
<evidence type="ECO:0000256" key="1">
    <source>
        <dbReference type="SAM" id="Phobius"/>
    </source>
</evidence>
<keyword evidence="3" id="KW-1185">Reference proteome</keyword>